<evidence type="ECO:0000313" key="2">
    <source>
        <dbReference type="EMBL" id="KAI3428033.1"/>
    </source>
</evidence>
<dbReference type="Proteomes" id="UP001055712">
    <property type="component" value="Unassembled WGS sequence"/>
</dbReference>
<proteinExistence type="predicted"/>
<comment type="caution">
    <text evidence="2">The sequence shown here is derived from an EMBL/GenBank/DDBJ whole genome shotgun (WGS) entry which is preliminary data.</text>
</comment>
<organism evidence="2 3">
    <name type="scientific">Chlorella vulgaris</name>
    <name type="common">Green alga</name>
    <dbReference type="NCBI Taxonomy" id="3077"/>
    <lineage>
        <taxon>Eukaryota</taxon>
        <taxon>Viridiplantae</taxon>
        <taxon>Chlorophyta</taxon>
        <taxon>core chlorophytes</taxon>
        <taxon>Trebouxiophyceae</taxon>
        <taxon>Chlorellales</taxon>
        <taxon>Chlorellaceae</taxon>
        <taxon>Chlorella clade</taxon>
        <taxon>Chlorella</taxon>
    </lineage>
</organism>
<dbReference type="OrthoDB" id="5404895at2759"/>
<gene>
    <name evidence="2" type="ORF">D9Q98_006419</name>
</gene>
<sequence length="116" mass="12349">MEGSGAWAGRTLRIEFQNENLLAYEGPGERLLATVPDLICCVEAENGQPVATEEQRFGLRVAVLGLPAHALLTTPAALEVVGPAAFGYSKVRYTQLAQYIQPQPIPGTPRTTSGAV</sequence>
<name>A0A9D4TKG7_CHLVU</name>
<dbReference type="SUPFAM" id="SSF160991">
    <property type="entry name" value="CV3147-like"/>
    <property type="match status" value="1"/>
</dbReference>
<dbReference type="Pfam" id="PF20906">
    <property type="entry name" value="S-Me-THD_C"/>
    <property type="match status" value="1"/>
</dbReference>
<reference evidence="2" key="2">
    <citation type="submission" date="2020-11" db="EMBL/GenBank/DDBJ databases">
        <authorList>
            <person name="Cecchin M."/>
            <person name="Marcolungo L."/>
            <person name="Rossato M."/>
            <person name="Girolomoni L."/>
            <person name="Cosentino E."/>
            <person name="Cuine S."/>
            <person name="Li-Beisson Y."/>
            <person name="Delledonne M."/>
            <person name="Ballottari M."/>
        </authorList>
    </citation>
    <scope>NUCLEOTIDE SEQUENCE</scope>
    <source>
        <strain evidence="2">211/11P</strain>
        <tissue evidence="2">Whole cell</tissue>
    </source>
</reference>
<dbReference type="EMBL" id="SIDB01000009">
    <property type="protein sequence ID" value="KAI3428033.1"/>
    <property type="molecule type" value="Genomic_DNA"/>
</dbReference>
<dbReference type="InterPro" id="IPR024071">
    <property type="entry name" value="S-Me-THD_C_sf"/>
</dbReference>
<evidence type="ECO:0000259" key="1">
    <source>
        <dbReference type="Pfam" id="PF20906"/>
    </source>
</evidence>
<feature type="domain" description="S-Me-THD-like C-terminal" evidence="1">
    <location>
        <begin position="3"/>
        <end position="95"/>
    </location>
</feature>
<dbReference type="AlphaFoldDB" id="A0A9D4TKG7"/>
<accession>A0A9D4TKG7</accession>
<keyword evidence="3" id="KW-1185">Reference proteome</keyword>
<reference evidence="2" key="1">
    <citation type="journal article" date="2019" name="Plant J.">
        <title>Chlorella vulgaris genome assembly and annotation reveals the molecular basis for metabolic acclimation to high light conditions.</title>
        <authorList>
            <person name="Cecchin M."/>
            <person name="Marcolungo L."/>
            <person name="Rossato M."/>
            <person name="Girolomoni L."/>
            <person name="Cosentino E."/>
            <person name="Cuine S."/>
            <person name="Li-Beisson Y."/>
            <person name="Delledonne M."/>
            <person name="Ballottari M."/>
        </authorList>
    </citation>
    <scope>NUCLEOTIDE SEQUENCE</scope>
    <source>
        <strain evidence="2">211/11P</strain>
    </source>
</reference>
<dbReference type="InterPro" id="IPR048350">
    <property type="entry name" value="S-Me-THD-like_C"/>
</dbReference>
<dbReference type="Gene3D" id="2.40.390.10">
    <property type="entry name" value="CV3147-like"/>
    <property type="match status" value="1"/>
</dbReference>
<evidence type="ECO:0000313" key="3">
    <source>
        <dbReference type="Proteomes" id="UP001055712"/>
    </source>
</evidence>
<protein>
    <recommendedName>
        <fullName evidence="1">S-Me-THD-like C-terminal domain-containing protein</fullName>
    </recommendedName>
</protein>